<dbReference type="KEGG" id="pmw:B2K_12330"/>
<evidence type="ECO:0000313" key="12">
    <source>
        <dbReference type="Proteomes" id="UP000007392"/>
    </source>
</evidence>
<keyword evidence="7" id="KW-0804">Transcription</keyword>
<dbReference type="Gene3D" id="3.40.50.2300">
    <property type="match status" value="1"/>
</dbReference>
<evidence type="ECO:0000256" key="1">
    <source>
        <dbReference type="ARBA" id="ARBA00004496"/>
    </source>
</evidence>
<dbReference type="AlphaFoldDB" id="I0BGK1"/>
<comment type="subcellular location">
    <subcellularLocation>
        <location evidence="1">Cytoplasm</location>
    </subcellularLocation>
</comment>
<dbReference type="Proteomes" id="UP000007392">
    <property type="component" value="Chromosome"/>
</dbReference>
<dbReference type="GO" id="GO:0005737">
    <property type="term" value="C:cytoplasm"/>
    <property type="evidence" value="ECO:0007669"/>
    <property type="project" value="UniProtKB-SubCell"/>
</dbReference>
<evidence type="ECO:0000256" key="5">
    <source>
        <dbReference type="ARBA" id="ARBA00023015"/>
    </source>
</evidence>
<dbReference type="InterPro" id="IPR001789">
    <property type="entry name" value="Sig_transdc_resp-reg_receiver"/>
</dbReference>
<evidence type="ECO:0000256" key="2">
    <source>
        <dbReference type="ARBA" id="ARBA00022490"/>
    </source>
</evidence>
<dbReference type="PROSITE" id="PS50110">
    <property type="entry name" value="RESPONSE_REGULATORY"/>
    <property type="match status" value="1"/>
</dbReference>
<dbReference type="Gene3D" id="1.10.10.60">
    <property type="entry name" value="Homeodomain-like"/>
    <property type="match status" value="2"/>
</dbReference>
<dbReference type="InterPro" id="IPR020449">
    <property type="entry name" value="Tscrpt_reg_AraC-type_HTH"/>
</dbReference>
<protein>
    <recommendedName>
        <fullName evidence="13">AraC family transcriptional regulator</fullName>
    </recommendedName>
</protein>
<dbReference type="GO" id="GO:0000160">
    <property type="term" value="P:phosphorelay signal transduction system"/>
    <property type="evidence" value="ECO:0007669"/>
    <property type="project" value="UniProtKB-KW"/>
</dbReference>
<dbReference type="SUPFAM" id="SSF52172">
    <property type="entry name" value="CheY-like"/>
    <property type="match status" value="1"/>
</dbReference>
<dbReference type="GO" id="GO:0043565">
    <property type="term" value="F:sequence-specific DNA binding"/>
    <property type="evidence" value="ECO:0007669"/>
    <property type="project" value="InterPro"/>
</dbReference>
<dbReference type="RefSeq" id="WP_014650449.1">
    <property type="nucleotide sequence ID" value="NC_017672.3"/>
</dbReference>
<keyword evidence="5" id="KW-0805">Transcription regulation</keyword>
<dbReference type="OrthoDB" id="342399at2"/>
<dbReference type="HOGENOM" id="CLU_000445_5_0_9"/>
<dbReference type="PROSITE" id="PS00041">
    <property type="entry name" value="HTH_ARAC_FAMILY_1"/>
    <property type="match status" value="1"/>
</dbReference>
<accession>I0BGK1</accession>
<dbReference type="EMBL" id="CP003422">
    <property type="protein sequence ID" value="AFH61498.1"/>
    <property type="molecule type" value="Genomic_DNA"/>
</dbReference>
<dbReference type="GO" id="GO:0003700">
    <property type="term" value="F:DNA-binding transcription factor activity"/>
    <property type="evidence" value="ECO:0007669"/>
    <property type="project" value="InterPro"/>
</dbReference>
<sequence>MTYSVMIVDDEHEIRLGLRLKVEWDSPDLTVACEAANGMEALGKLAGEAVDIVITDMNMPVMNGVSFLESCHELYPGLKLIVITGYEDFHYARAAVRTHARDYLLKPVSQDELTAALRKVVRELDEEKSRQVQQEKVQWRLSQDYKEMKEHFLTGLVKEEGLDERAVTERSKWFELEAWAGRKVRFVTAGLRQRGGAPLGEERTPDKLRTPFELLCREYAQTYPAQPLPVFRDGSYPGLMHFIAPAEPGAAEAFAEGLRKCAGAHLAFEPAVGIGGDAEGFGAWKEGYMSSLVAWNMAGSHVDPGSREHPDTRAEGAEDTAKVIRRHLIRGELDSFAWAVRRELEDALGHSRGHLVKRIFGLYLLLDAIGSAGGVQLDSADQLWVRPDKVLALDTVEKAAAFLTGIGRRIQEGMGEKPEDAEGSVIRAAKAFIEANYMYELHLTMLAERFNYNPSYFSELFKTKVGKTFIQYVTEVRMAQALKLLEESELSLWDIAELTGFSNPSYFSSKFKKMYGVTPSEYRQKPEAPTRKN</sequence>
<dbReference type="InterPro" id="IPR018060">
    <property type="entry name" value="HTH_AraC"/>
</dbReference>
<feature type="domain" description="Response regulatory" evidence="10">
    <location>
        <begin position="4"/>
        <end position="121"/>
    </location>
</feature>
<name>I0BGK1_9BACL</name>
<dbReference type="InterPro" id="IPR009057">
    <property type="entry name" value="Homeodomain-like_sf"/>
</dbReference>
<evidence type="ECO:0008006" key="13">
    <source>
        <dbReference type="Google" id="ProtNLM"/>
    </source>
</evidence>
<dbReference type="PRINTS" id="PR00032">
    <property type="entry name" value="HTHARAC"/>
</dbReference>
<feature type="domain" description="HTH araC/xylS-type" evidence="9">
    <location>
        <begin position="427"/>
        <end position="525"/>
    </location>
</feature>
<evidence type="ECO:0000313" key="11">
    <source>
        <dbReference type="EMBL" id="AFH61498.1"/>
    </source>
</evidence>
<dbReference type="Pfam" id="PF12833">
    <property type="entry name" value="HTH_18"/>
    <property type="match status" value="1"/>
</dbReference>
<proteinExistence type="predicted"/>
<feature type="modified residue" description="4-aspartylphosphate" evidence="8">
    <location>
        <position position="56"/>
    </location>
</feature>
<dbReference type="InterPro" id="IPR011006">
    <property type="entry name" value="CheY-like_superfamily"/>
</dbReference>
<dbReference type="SMART" id="SM00448">
    <property type="entry name" value="REC"/>
    <property type="match status" value="1"/>
</dbReference>
<dbReference type="PROSITE" id="PS01124">
    <property type="entry name" value="HTH_ARAC_FAMILY_2"/>
    <property type="match status" value="1"/>
</dbReference>
<evidence type="ECO:0000256" key="3">
    <source>
        <dbReference type="ARBA" id="ARBA00022553"/>
    </source>
</evidence>
<dbReference type="SMART" id="SM00342">
    <property type="entry name" value="HTH_ARAC"/>
    <property type="match status" value="1"/>
</dbReference>
<dbReference type="PANTHER" id="PTHR42713:SF3">
    <property type="entry name" value="TRANSCRIPTIONAL REGULATORY PROTEIN HPTR"/>
    <property type="match status" value="1"/>
</dbReference>
<keyword evidence="4" id="KW-0902">Two-component regulatory system</keyword>
<evidence type="ECO:0000256" key="6">
    <source>
        <dbReference type="ARBA" id="ARBA00023125"/>
    </source>
</evidence>
<dbReference type="InterPro" id="IPR051552">
    <property type="entry name" value="HptR"/>
</dbReference>
<keyword evidence="3 8" id="KW-0597">Phosphoprotein</keyword>
<evidence type="ECO:0000256" key="8">
    <source>
        <dbReference type="PROSITE-ProRule" id="PRU00169"/>
    </source>
</evidence>
<dbReference type="InterPro" id="IPR018062">
    <property type="entry name" value="HTH_AraC-typ_CS"/>
</dbReference>
<reference evidence="11 12" key="1">
    <citation type="submission" date="2013-06" db="EMBL/GenBank/DDBJ databases">
        <title>Complete genome sequence of Paenibacillus mucilaginosus K02.</title>
        <authorList>
            <person name="Xiao B."/>
            <person name="Sun L."/>
            <person name="Xiao L."/>
            <person name="Lian B."/>
        </authorList>
    </citation>
    <scope>NUCLEOTIDE SEQUENCE [LARGE SCALE GENOMIC DNA]</scope>
    <source>
        <strain evidence="11 12">K02</strain>
    </source>
</reference>
<evidence type="ECO:0000256" key="4">
    <source>
        <dbReference type="ARBA" id="ARBA00023012"/>
    </source>
</evidence>
<evidence type="ECO:0000259" key="10">
    <source>
        <dbReference type="PROSITE" id="PS50110"/>
    </source>
</evidence>
<organism evidence="11 12">
    <name type="scientific">Paenibacillus mucilaginosus K02</name>
    <dbReference type="NCBI Taxonomy" id="997761"/>
    <lineage>
        <taxon>Bacteria</taxon>
        <taxon>Bacillati</taxon>
        <taxon>Bacillota</taxon>
        <taxon>Bacilli</taxon>
        <taxon>Bacillales</taxon>
        <taxon>Paenibacillaceae</taxon>
        <taxon>Paenibacillus</taxon>
    </lineage>
</organism>
<dbReference type="SUPFAM" id="SSF46689">
    <property type="entry name" value="Homeodomain-like"/>
    <property type="match status" value="2"/>
</dbReference>
<evidence type="ECO:0000256" key="7">
    <source>
        <dbReference type="ARBA" id="ARBA00023163"/>
    </source>
</evidence>
<keyword evidence="6" id="KW-0238">DNA-binding</keyword>
<dbReference type="Pfam" id="PF00072">
    <property type="entry name" value="Response_reg"/>
    <property type="match status" value="1"/>
</dbReference>
<dbReference type="PANTHER" id="PTHR42713">
    <property type="entry name" value="HISTIDINE KINASE-RELATED"/>
    <property type="match status" value="1"/>
</dbReference>
<gene>
    <name evidence="11" type="ORF">B2K_12330</name>
</gene>
<dbReference type="CDD" id="cd17536">
    <property type="entry name" value="REC_YesN-like"/>
    <property type="match status" value="1"/>
</dbReference>
<keyword evidence="2" id="KW-0963">Cytoplasm</keyword>
<dbReference type="PATRIC" id="fig|997761.3.peg.2402"/>
<evidence type="ECO:0000259" key="9">
    <source>
        <dbReference type="PROSITE" id="PS01124"/>
    </source>
</evidence>